<evidence type="ECO:0000256" key="1">
    <source>
        <dbReference type="SAM" id="MobiDB-lite"/>
    </source>
</evidence>
<gene>
    <name evidence="2" type="ORF">BAA01_00190</name>
</gene>
<dbReference type="EMBL" id="LZRT01000114">
    <property type="protein sequence ID" value="OUM85004.1"/>
    <property type="molecule type" value="Genomic_DNA"/>
</dbReference>
<evidence type="ECO:0000313" key="2">
    <source>
        <dbReference type="EMBL" id="OUM85004.1"/>
    </source>
</evidence>
<name>A0A1Y3PCV7_9BACI</name>
<feature type="region of interest" description="Disordered" evidence="1">
    <location>
        <begin position="42"/>
        <end position="63"/>
    </location>
</feature>
<reference evidence="3" key="1">
    <citation type="submission" date="2016-06" db="EMBL/GenBank/DDBJ databases">
        <authorList>
            <person name="Nascimento L."/>
            <person name="Pereira R.V."/>
            <person name="Martins L.F."/>
            <person name="Quaggio R.B."/>
            <person name="Silva A.M."/>
            <person name="Setubal J.C."/>
        </authorList>
    </citation>
    <scope>NUCLEOTIDE SEQUENCE [LARGE SCALE GENOMIC DNA]</scope>
</reference>
<proteinExistence type="predicted"/>
<dbReference type="AlphaFoldDB" id="A0A1Y3PCV7"/>
<accession>A0A1Y3PCV7</accession>
<evidence type="ECO:0000313" key="3">
    <source>
        <dbReference type="Proteomes" id="UP000196475"/>
    </source>
</evidence>
<dbReference type="Proteomes" id="UP000196475">
    <property type="component" value="Unassembled WGS sequence"/>
</dbReference>
<protein>
    <submittedName>
        <fullName evidence="2">Uncharacterized protein</fullName>
    </submittedName>
</protein>
<organism evidence="2 3">
    <name type="scientific">Bacillus thermozeamaize</name>
    <dbReference type="NCBI Taxonomy" id="230954"/>
    <lineage>
        <taxon>Bacteria</taxon>
        <taxon>Bacillati</taxon>
        <taxon>Bacillota</taxon>
        <taxon>Bacilli</taxon>
        <taxon>Bacillales</taxon>
        <taxon>Bacillaceae</taxon>
        <taxon>Bacillus</taxon>
    </lineage>
</organism>
<sequence length="73" mass="8060">MRGLTSAYPIWVGCIYGIQPKSVGVSDPKSVVILPGPWNMTKKPGKRHAISSKDHDPQKPGHPIIEYMHQKLG</sequence>
<comment type="caution">
    <text evidence="2">The sequence shown here is derived from an EMBL/GenBank/DDBJ whole genome shotgun (WGS) entry which is preliminary data.</text>
</comment>